<accession>A0A4V2G6B4</accession>
<dbReference type="SUPFAM" id="SSF53807">
    <property type="entry name" value="Helical backbone' metal receptor"/>
    <property type="match status" value="1"/>
</dbReference>
<organism evidence="7 8">
    <name type="scientific">Fluviicoccus keumensis</name>
    <dbReference type="NCBI Taxonomy" id="1435465"/>
    <lineage>
        <taxon>Bacteria</taxon>
        <taxon>Pseudomonadati</taxon>
        <taxon>Pseudomonadota</taxon>
        <taxon>Gammaproteobacteria</taxon>
        <taxon>Moraxellales</taxon>
        <taxon>Moraxellaceae</taxon>
        <taxon>Fluviicoccus</taxon>
    </lineage>
</organism>
<dbReference type="Gene3D" id="3.40.50.1980">
    <property type="entry name" value="Nitrogenase molybdenum iron protein domain"/>
    <property type="match status" value="2"/>
</dbReference>
<evidence type="ECO:0000313" key="7">
    <source>
        <dbReference type="EMBL" id="RZU48056.1"/>
    </source>
</evidence>
<dbReference type="Proteomes" id="UP000292423">
    <property type="component" value="Unassembled WGS sequence"/>
</dbReference>
<sequence length="288" mass="31395">MRKILIGLLSVALFAGGSAVAQANSVVTTIKPLTLIARAVTDGIEQPVQLLPDGLSPHDYSLRPSDRQRLKQAELVIWVGPAHERFLAGLIKNGPGTLNVTALPGLKRLPRRKAEDGSPLPGSLDTHVWLDPDNAILIARAIAEDRARRQPALADRYRANAEHFAQTLKTAWQPLQQRIAALPRHEYVAYHDAYQYLEKSLNLHLAGSLSSETESRPGARHLLAMKKRVHERGITCLVREPASGAGLLQQVAGPKDRIAVLDEGLRQADSFVGGLTLLGQAMEQCLGR</sequence>
<comment type="similarity">
    <text evidence="1">Belongs to the bacterial solute-binding protein 9 family.</text>
</comment>
<dbReference type="OrthoDB" id="7346865at2"/>
<evidence type="ECO:0000313" key="8">
    <source>
        <dbReference type="Proteomes" id="UP000292423"/>
    </source>
</evidence>
<keyword evidence="8" id="KW-1185">Reference proteome</keyword>
<evidence type="ECO:0000256" key="2">
    <source>
        <dbReference type="ARBA" id="ARBA00015915"/>
    </source>
</evidence>
<proteinExistence type="inferred from homology"/>
<evidence type="ECO:0000256" key="1">
    <source>
        <dbReference type="ARBA" id="ARBA00011028"/>
    </source>
</evidence>
<dbReference type="GO" id="GO:0046872">
    <property type="term" value="F:metal ion binding"/>
    <property type="evidence" value="ECO:0007669"/>
    <property type="project" value="InterPro"/>
</dbReference>
<evidence type="ECO:0000256" key="6">
    <source>
        <dbReference type="SAM" id="SignalP"/>
    </source>
</evidence>
<reference evidence="7 8" key="1">
    <citation type="submission" date="2019-02" db="EMBL/GenBank/DDBJ databases">
        <title>Genomic Encyclopedia of Type Strains, Phase IV (KMG-IV): sequencing the most valuable type-strain genomes for metagenomic binning, comparative biology and taxonomic classification.</title>
        <authorList>
            <person name="Goeker M."/>
        </authorList>
    </citation>
    <scope>NUCLEOTIDE SEQUENCE [LARGE SCALE GENOMIC DNA]</scope>
    <source>
        <strain evidence="7 8">DSM 105135</strain>
    </source>
</reference>
<keyword evidence="5" id="KW-0862">Zinc</keyword>
<protein>
    <recommendedName>
        <fullName evidence="2">High-affinity zinc uptake system protein ZnuA</fullName>
    </recommendedName>
</protein>
<keyword evidence="4 6" id="KW-0732">Signal</keyword>
<keyword evidence="5" id="KW-0406">Ion transport</keyword>
<dbReference type="InterPro" id="IPR006127">
    <property type="entry name" value="ZnuA-like"/>
</dbReference>
<evidence type="ECO:0000256" key="3">
    <source>
        <dbReference type="ARBA" id="ARBA00022448"/>
    </source>
</evidence>
<dbReference type="PANTHER" id="PTHR42953">
    <property type="entry name" value="HIGH-AFFINITY ZINC UPTAKE SYSTEM PROTEIN ZNUA-RELATED"/>
    <property type="match status" value="1"/>
</dbReference>
<dbReference type="AlphaFoldDB" id="A0A4V2G6B4"/>
<dbReference type="GO" id="GO:0006829">
    <property type="term" value="P:zinc ion transport"/>
    <property type="evidence" value="ECO:0007669"/>
    <property type="project" value="UniProtKB-KW"/>
</dbReference>
<comment type="caution">
    <text evidence="7">The sequence shown here is derived from an EMBL/GenBank/DDBJ whole genome shotgun (WGS) entry which is preliminary data.</text>
</comment>
<feature type="signal peptide" evidence="6">
    <location>
        <begin position="1"/>
        <end position="23"/>
    </location>
</feature>
<feature type="chain" id="PRO_5020584667" description="High-affinity zinc uptake system protein ZnuA" evidence="6">
    <location>
        <begin position="24"/>
        <end position="288"/>
    </location>
</feature>
<dbReference type="InterPro" id="IPR050492">
    <property type="entry name" value="Bact_metal-bind_prot9"/>
</dbReference>
<dbReference type="EMBL" id="SHKX01000010">
    <property type="protein sequence ID" value="RZU48056.1"/>
    <property type="molecule type" value="Genomic_DNA"/>
</dbReference>
<keyword evidence="3" id="KW-0813">Transport</keyword>
<evidence type="ECO:0000256" key="4">
    <source>
        <dbReference type="ARBA" id="ARBA00022729"/>
    </source>
</evidence>
<dbReference type="PANTHER" id="PTHR42953:SF3">
    <property type="entry name" value="HIGH-AFFINITY ZINC UPTAKE SYSTEM PROTEIN ZNUA"/>
    <property type="match status" value="1"/>
</dbReference>
<dbReference type="Pfam" id="PF01297">
    <property type="entry name" value="ZnuA"/>
    <property type="match status" value="1"/>
</dbReference>
<keyword evidence="5" id="KW-0864">Zinc transport</keyword>
<evidence type="ECO:0000256" key="5">
    <source>
        <dbReference type="ARBA" id="ARBA00022906"/>
    </source>
</evidence>
<dbReference type="RefSeq" id="WP_130411339.1">
    <property type="nucleotide sequence ID" value="NZ_SHKX01000010.1"/>
</dbReference>
<gene>
    <name evidence="7" type="ORF">EV700_1028</name>
</gene>
<name>A0A4V2G6B4_9GAMM</name>